<feature type="region of interest" description="Disordered" evidence="1">
    <location>
        <begin position="68"/>
        <end position="95"/>
    </location>
</feature>
<proteinExistence type="predicted"/>
<evidence type="ECO:0000256" key="1">
    <source>
        <dbReference type="SAM" id="MobiDB-lite"/>
    </source>
</evidence>
<dbReference type="EMBL" id="CAADRA010005139">
    <property type="protein sequence ID" value="VFT85825.1"/>
    <property type="molecule type" value="Genomic_DNA"/>
</dbReference>
<reference evidence="2" key="2">
    <citation type="submission" date="2019-06" db="EMBL/GenBank/DDBJ databases">
        <title>Genomics analysis of Aphanomyces spp. identifies a new class of oomycete effector associated with host adaptation.</title>
        <authorList>
            <person name="Gaulin E."/>
        </authorList>
    </citation>
    <scope>NUCLEOTIDE SEQUENCE</scope>
    <source>
        <strain evidence="2">CBS 578.67</strain>
    </source>
</reference>
<dbReference type="OrthoDB" id="77988at2759"/>
<gene>
    <name evidence="3" type="primary">Aste57867_8941</name>
    <name evidence="2" type="ORF">As57867_008906</name>
    <name evidence="3" type="ORF">ASTE57867_8941</name>
</gene>
<keyword evidence="4" id="KW-1185">Reference proteome</keyword>
<feature type="compositionally biased region" description="Low complexity" evidence="1">
    <location>
        <begin position="14"/>
        <end position="30"/>
    </location>
</feature>
<reference evidence="3 4" key="1">
    <citation type="submission" date="2019-03" db="EMBL/GenBank/DDBJ databases">
        <authorList>
            <person name="Gaulin E."/>
            <person name="Dumas B."/>
        </authorList>
    </citation>
    <scope>NUCLEOTIDE SEQUENCE [LARGE SCALE GENOMIC DNA]</scope>
    <source>
        <strain evidence="3">CBS 568.67</strain>
    </source>
</reference>
<organism evidence="3 4">
    <name type="scientific">Aphanomyces stellatus</name>
    <dbReference type="NCBI Taxonomy" id="120398"/>
    <lineage>
        <taxon>Eukaryota</taxon>
        <taxon>Sar</taxon>
        <taxon>Stramenopiles</taxon>
        <taxon>Oomycota</taxon>
        <taxon>Saprolegniomycetes</taxon>
        <taxon>Saprolegniales</taxon>
        <taxon>Verrucalvaceae</taxon>
        <taxon>Aphanomyces</taxon>
    </lineage>
</organism>
<evidence type="ECO:0000313" key="3">
    <source>
        <dbReference type="EMBL" id="VFT85825.1"/>
    </source>
</evidence>
<accession>A0A485KLR7</accession>
<evidence type="ECO:0000313" key="2">
    <source>
        <dbReference type="EMBL" id="KAF0700534.1"/>
    </source>
</evidence>
<dbReference type="AlphaFoldDB" id="A0A485KLR7"/>
<feature type="region of interest" description="Disordered" evidence="1">
    <location>
        <begin position="1"/>
        <end position="38"/>
    </location>
</feature>
<feature type="compositionally biased region" description="Basic and acidic residues" evidence="1">
    <location>
        <begin position="68"/>
        <end position="85"/>
    </location>
</feature>
<name>A0A485KLR7_9STRA</name>
<dbReference type="EMBL" id="VJMH01005118">
    <property type="protein sequence ID" value="KAF0700534.1"/>
    <property type="molecule type" value="Genomic_DNA"/>
</dbReference>
<protein>
    <submittedName>
        <fullName evidence="3">Aste57867_8941 protein</fullName>
    </submittedName>
</protein>
<evidence type="ECO:0000313" key="4">
    <source>
        <dbReference type="Proteomes" id="UP000332933"/>
    </source>
</evidence>
<dbReference type="Proteomes" id="UP000332933">
    <property type="component" value="Unassembled WGS sequence"/>
</dbReference>
<feature type="compositionally biased region" description="Basic residues" evidence="1">
    <location>
        <begin position="86"/>
        <end position="95"/>
    </location>
</feature>
<sequence length="133" mass="15345">MNLSYIAPATSFDTPASPSASSVASFTSTKKATDDKRRKRVLTAEQLLTNRLRSKEYYEAHKDKVLQKLRNHYSENREKERQRQREKYRRAKAKKQPVASLDAKYALQVSTSHQPTVVAPVSDQRLQIHFLLN</sequence>